<feature type="region of interest" description="Disordered" evidence="2">
    <location>
        <begin position="1"/>
        <end position="45"/>
    </location>
</feature>
<accession>A0A0W8CX16</accession>
<reference evidence="3 4" key="1">
    <citation type="submission" date="2015-11" db="EMBL/GenBank/DDBJ databases">
        <title>Genomes and virulence difference between two physiological races of Phytophthora nicotianae.</title>
        <authorList>
            <person name="Liu H."/>
            <person name="Ma X."/>
            <person name="Yu H."/>
            <person name="Fang D."/>
            <person name="Li Y."/>
            <person name="Wang X."/>
            <person name="Wang W."/>
            <person name="Dong Y."/>
            <person name="Xiao B."/>
        </authorList>
    </citation>
    <scope>NUCLEOTIDE SEQUENCE [LARGE SCALE GENOMIC DNA]</scope>
    <source>
        <strain evidence="4">race 0</strain>
    </source>
</reference>
<feature type="compositionally biased region" description="Basic residues" evidence="2">
    <location>
        <begin position="336"/>
        <end position="359"/>
    </location>
</feature>
<sequence length="1084" mass="123958">MATNASPSSSSSDDASPHKRQKATATTVRKRRNASKPKRKKIPTYYRRKACFSTSSIEEMDRLEEERKQLEATVKDLEDRADILRPREALQRRQHTNKVLREVLHAQRRVFAGAASIIAHHFREKCTAPFDTPTRLSKDPVKRRAALLTMREQRLSCAYEFMREMLRHMDVTLDFCEQKRFTAINGDVCSERFEIVPLPEARSVKRVFDALEAFVSNMEISMSEVDGDITIRENDEPQLSLNAPVAQHRFVTTVANMVQMDTNNAAFAEYRPPGPGVEEIGFSINDPIDEDELYPYRPDTRVRQDVTAAVENKKRRTDRSMSARPVPVSGDVTPPKSKKLKKGSASRPTKQKKAKKNKIRTYCRRKAEIEELLGEIARLKEQKEKYTKRAEALNERQELLRREETNQALREVLHNQRLAFASSLSMVSQILRQHSGPFDTLTHLPKDPNTRHIALLRMKHERVQRAYEFMRERQRFLDVTKEFCDQKKFQATNGDLCSERFEVVPLPEARSVKAIVDALEYFVYNIEISMSEVLGDITIRENDDPRQSSSVAQHRLVTTIGDIVQMDTNNVAFNEYIPPGPGQSEVGFSISDAVDEDDAFPYQPTRVKQDVTIITMVSWNRLPNKPIIVLTRWWCLRLRRGAIDVPSSAVARIQNGIEHIGAAMWLNFHFGRKTSFATMSASEMANAGSPAPSSNEARRSPPLRVPSAAKTKRLKTQSKRNDGGQSKTALRARTYYRRKHLARRGVVEIRRDALAARMRRNQALRESIQGQRIIFANTQSFISEFLRAHDHSKYEPVIRLGTDLRERHETLLAMKQQRLQEAVYFLSERSRRMRMDTEFTDLQRFTSDNGDVCLVRFDIKPLFSAQNVMQAFEGVRKFAYNLEISISDLVGHLTIRENDEEDWDTSIAQHRLVTTINHGVQVDTNNVTFTQYWEDGTGPNPQRAVGKELGIAVCNYVEDDALYPYRESERVRQDITYFVVIAKYPRDLPGAFGDTDTTATLDSPTGSEYGAGVSEDNGNEEDMVVALRWTCLRLRKPPFPLDNATASRIREGMEQVDQAMFTAIRHSVDGDVSPRNAPAPRNNE</sequence>
<dbReference type="Proteomes" id="UP000052943">
    <property type="component" value="Unassembled WGS sequence"/>
</dbReference>
<feature type="region of interest" description="Disordered" evidence="2">
    <location>
        <begin position="300"/>
        <end position="359"/>
    </location>
</feature>
<dbReference type="EMBL" id="LNFO01001827">
    <property type="protein sequence ID" value="KUF88516.1"/>
    <property type="molecule type" value="Genomic_DNA"/>
</dbReference>
<comment type="caution">
    <text evidence="3">The sequence shown here is derived from an EMBL/GenBank/DDBJ whole genome shotgun (WGS) entry which is preliminary data.</text>
</comment>
<proteinExistence type="predicted"/>
<protein>
    <submittedName>
        <fullName evidence="3">Uncharacterized protein</fullName>
    </submittedName>
</protein>
<feature type="compositionally biased region" description="Polar residues" evidence="2">
    <location>
        <begin position="996"/>
        <end position="1006"/>
    </location>
</feature>
<keyword evidence="1" id="KW-0175">Coiled coil</keyword>
<feature type="compositionally biased region" description="Low complexity" evidence="2">
    <location>
        <begin position="1"/>
        <end position="14"/>
    </location>
</feature>
<evidence type="ECO:0000256" key="1">
    <source>
        <dbReference type="SAM" id="Coils"/>
    </source>
</evidence>
<evidence type="ECO:0000313" key="4">
    <source>
        <dbReference type="Proteomes" id="UP000052943"/>
    </source>
</evidence>
<evidence type="ECO:0000256" key="2">
    <source>
        <dbReference type="SAM" id="MobiDB-lite"/>
    </source>
</evidence>
<feature type="compositionally biased region" description="Basic residues" evidence="2">
    <location>
        <begin position="18"/>
        <end position="45"/>
    </location>
</feature>
<feature type="coiled-coil region" evidence="1">
    <location>
        <begin position="369"/>
        <end position="403"/>
    </location>
</feature>
<organism evidence="3 4">
    <name type="scientific">Phytophthora nicotianae</name>
    <name type="common">Potato buckeye rot agent</name>
    <name type="synonym">Phytophthora parasitica</name>
    <dbReference type="NCBI Taxonomy" id="4792"/>
    <lineage>
        <taxon>Eukaryota</taxon>
        <taxon>Sar</taxon>
        <taxon>Stramenopiles</taxon>
        <taxon>Oomycota</taxon>
        <taxon>Peronosporomycetes</taxon>
        <taxon>Peronosporales</taxon>
        <taxon>Peronosporaceae</taxon>
        <taxon>Phytophthora</taxon>
    </lineage>
</organism>
<evidence type="ECO:0000313" key="3">
    <source>
        <dbReference type="EMBL" id="KUF88516.1"/>
    </source>
</evidence>
<gene>
    <name evidence="3" type="ORF">AM587_10007364</name>
</gene>
<dbReference type="AlphaFoldDB" id="A0A0W8CX16"/>
<feature type="coiled-coil region" evidence="1">
    <location>
        <begin position="53"/>
        <end position="80"/>
    </location>
</feature>
<name>A0A0W8CX16_PHYNI</name>
<feature type="region of interest" description="Disordered" evidence="2">
    <location>
        <begin position="996"/>
        <end position="1017"/>
    </location>
</feature>
<feature type="region of interest" description="Disordered" evidence="2">
    <location>
        <begin position="681"/>
        <end position="731"/>
    </location>
</feature>